<accession>A0A0E2H8N7</accession>
<dbReference type="InterPro" id="IPR027417">
    <property type="entry name" value="P-loop_NTPase"/>
</dbReference>
<evidence type="ECO:0000256" key="11">
    <source>
        <dbReference type="RuleBase" id="RU364115"/>
    </source>
</evidence>
<keyword evidence="4" id="KW-0540">Nuclease</keyword>
<comment type="caution">
    <text evidence="13">The sequence shown here is derived from an EMBL/GenBank/DDBJ whole genome shotgun (WGS) entry which is preliminary data.</text>
</comment>
<evidence type="ECO:0000256" key="2">
    <source>
        <dbReference type="ARBA" id="ARBA00008598"/>
    </source>
</evidence>
<evidence type="ECO:0000256" key="8">
    <source>
        <dbReference type="ARBA" id="ARBA00022801"/>
    </source>
</evidence>
<keyword evidence="7" id="KW-0255">Endonuclease</keyword>
<dbReference type="CDD" id="cd22332">
    <property type="entry name" value="HsdR_N"/>
    <property type="match status" value="1"/>
</dbReference>
<dbReference type="SMART" id="SM00487">
    <property type="entry name" value="DEXDc"/>
    <property type="match status" value="1"/>
</dbReference>
<dbReference type="HOGENOM" id="CLU_005762_0_0_9"/>
<reference evidence="13 14" key="1">
    <citation type="submission" date="2013-01" db="EMBL/GenBank/DDBJ databases">
        <title>The Genome Sequence of Clostridium clostridioforme 90A8.</title>
        <authorList>
            <consortium name="The Broad Institute Genome Sequencing Platform"/>
            <person name="Earl A."/>
            <person name="Ward D."/>
            <person name="Feldgarden M."/>
            <person name="Gevers D."/>
            <person name="Courvalin P."/>
            <person name="Lambert T."/>
            <person name="Walker B."/>
            <person name="Young S.K."/>
            <person name="Zeng Q."/>
            <person name="Gargeya S."/>
            <person name="Fitzgerald M."/>
            <person name="Haas B."/>
            <person name="Abouelleil A."/>
            <person name="Alvarado L."/>
            <person name="Arachchi H.M."/>
            <person name="Berlin A.M."/>
            <person name="Chapman S.B."/>
            <person name="Dewar J."/>
            <person name="Goldberg J."/>
            <person name="Griggs A."/>
            <person name="Gujja S."/>
            <person name="Hansen M."/>
            <person name="Howarth C."/>
            <person name="Imamovic A."/>
            <person name="Larimer J."/>
            <person name="McCowan C."/>
            <person name="Murphy C."/>
            <person name="Neiman D."/>
            <person name="Pearson M."/>
            <person name="Priest M."/>
            <person name="Roberts A."/>
            <person name="Saif S."/>
            <person name="Shea T."/>
            <person name="Sisk P."/>
            <person name="Sykes S."/>
            <person name="Wortman J."/>
            <person name="Nusbaum C."/>
            <person name="Birren B."/>
        </authorList>
    </citation>
    <scope>NUCLEOTIDE SEQUENCE [LARGE SCALE GENOMIC DNA]</scope>
    <source>
        <strain evidence="13 14">90A8</strain>
    </source>
</reference>
<dbReference type="CDD" id="cd18030">
    <property type="entry name" value="DEXHc_RE_I_HsdR"/>
    <property type="match status" value="1"/>
</dbReference>
<evidence type="ECO:0000256" key="4">
    <source>
        <dbReference type="ARBA" id="ARBA00022722"/>
    </source>
</evidence>
<dbReference type="InterPro" id="IPR051268">
    <property type="entry name" value="Type-I_R_enzyme_R_subunit"/>
</dbReference>
<dbReference type="Pfam" id="PF11867">
    <property type="entry name" value="T1RH-like_C"/>
    <property type="match status" value="1"/>
</dbReference>
<evidence type="ECO:0000259" key="12">
    <source>
        <dbReference type="PROSITE" id="PS51192"/>
    </source>
</evidence>
<keyword evidence="5 11" id="KW-0547">Nucleotide-binding</keyword>
<dbReference type="PANTHER" id="PTHR30195:SF15">
    <property type="entry name" value="TYPE I RESTRICTION ENZYME HINDI ENDONUCLEASE SUBUNIT"/>
    <property type="match status" value="1"/>
</dbReference>
<dbReference type="NCBIfam" id="TIGR00348">
    <property type="entry name" value="hsdR"/>
    <property type="match status" value="1"/>
</dbReference>
<dbReference type="GO" id="GO:0005524">
    <property type="term" value="F:ATP binding"/>
    <property type="evidence" value="ECO:0007669"/>
    <property type="project" value="UniProtKB-KW"/>
</dbReference>
<organism evidence="13 14">
    <name type="scientific">[Clostridium] clostridioforme 90A8</name>
    <dbReference type="NCBI Taxonomy" id="999408"/>
    <lineage>
        <taxon>Bacteria</taxon>
        <taxon>Bacillati</taxon>
        <taxon>Bacillota</taxon>
        <taxon>Clostridia</taxon>
        <taxon>Lachnospirales</taxon>
        <taxon>Lachnospiraceae</taxon>
        <taxon>Enterocloster</taxon>
    </lineage>
</organism>
<evidence type="ECO:0000256" key="10">
    <source>
        <dbReference type="ARBA" id="ARBA00023125"/>
    </source>
</evidence>
<comment type="function">
    <text evidence="11">Subunit R is required for both nuclease and ATPase activities, but not for modification.</text>
</comment>
<evidence type="ECO:0000256" key="3">
    <source>
        <dbReference type="ARBA" id="ARBA00011296"/>
    </source>
</evidence>
<keyword evidence="6 11" id="KW-0680">Restriction system</keyword>
<dbReference type="InterPro" id="IPR004473">
    <property type="entry name" value="Restrct_endonuc_typeI_HsdR"/>
</dbReference>
<dbReference type="InterPro" id="IPR014001">
    <property type="entry name" value="Helicase_ATP-bd"/>
</dbReference>
<comment type="subunit">
    <text evidence="3 11">The type I restriction/modification system is composed of three polypeptides R, M and S.</text>
</comment>
<evidence type="ECO:0000256" key="6">
    <source>
        <dbReference type="ARBA" id="ARBA00022747"/>
    </source>
</evidence>
<dbReference type="InterPro" id="IPR040980">
    <property type="entry name" value="SWI2_SNF2"/>
</dbReference>
<dbReference type="Pfam" id="PF18766">
    <property type="entry name" value="SWI2_SNF2"/>
    <property type="match status" value="1"/>
</dbReference>
<dbReference type="PANTHER" id="PTHR30195">
    <property type="entry name" value="TYPE I SITE-SPECIFIC DEOXYRIBONUCLEASE PROTEIN SUBUNIT M AND R"/>
    <property type="match status" value="1"/>
</dbReference>
<proteinExistence type="inferred from homology"/>
<dbReference type="GO" id="GO:0009035">
    <property type="term" value="F:type I site-specific deoxyribonuclease activity"/>
    <property type="evidence" value="ECO:0007669"/>
    <property type="project" value="UniProtKB-EC"/>
</dbReference>
<dbReference type="Pfam" id="PF22679">
    <property type="entry name" value="T1R_D3-like"/>
    <property type="match status" value="1"/>
</dbReference>
<keyword evidence="8 11" id="KW-0378">Hydrolase</keyword>
<feature type="domain" description="Helicase ATP-binding" evidence="12">
    <location>
        <begin position="294"/>
        <end position="473"/>
    </location>
</feature>
<dbReference type="Gene3D" id="3.40.50.300">
    <property type="entry name" value="P-loop containing nucleotide triphosphate hydrolases"/>
    <property type="match status" value="2"/>
</dbReference>
<gene>
    <name evidence="13" type="ORF">HMPREF1090_02968</name>
</gene>
<evidence type="ECO:0000313" key="13">
    <source>
        <dbReference type="EMBL" id="ENZ13235.1"/>
    </source>
</evidence>
<dbReference type="GO" id="GO:0003677">
    <property type="term" value="F:DNA binding"/>
    <property type="evidence" value="ECO:0007669"/>
    <property type="project" value="UniProtKB-KW"/>
</dbReference>
<keyword evidence="9 11" id="KW-0067">ATP-binding</keyword>
<dbReference type="Pfam" id="PF04313">
    <property type="entry name" value="HSDR_N"/>
    <property type="match status" value="1"/>
</dbReference>
<dbReference type="EMBL" id="AGYR01000034">
    <property type="protein sequence ID" value="ENZ13235.1"/>
    <property type="molecule type" value="Genomic_DNA"/>
</dbReference>
<dbReference type="InterPro" id="IPR055180">
    <property type="entry name" value="HsdR_RecA-like_helicase_dom_2"/>
</dbReference>
<dbReference type="RefSeq" id="WP_002593350.1">
    <property type="nucleotide sequence ID" value="NZ_KB850977.1"/>
</dbReference>
<keyword evidence="10 11" id="KW-0238">DNA-binding</keyword>
<evidence type="ECO:0000313" key="14">
    <source>
        <dbReference type="Proteomes" id="UP000013085"/>
    </source>
</evidence>
<dbReference type="Proteomes" id="UP000013085">
    <property type="component" value="Unassembled WGS sequence"/>
</dbReference>
<comment type="catalytic activity">
    <reaction evidence="1 11">
        <text>Endonucleolytic cleavage of DNA to give random double-stranded fragments with terminal 5'-phosphates, ATP is simultaneously hydrolyzed.</text>
        <dbReference type="EC" id="3.1.21.3"/>
    </reaction>
</comment>
<evidence type="ECO:0000256" key="1">
    <source>
        <dbReference type="ARBA" id="ARBA00000851"/>
    </source>
</evidence>
<sequence length="1059" mass="121627">MSIGDAEIKTQERVIRFFKDPEILGYQYIGNLSDHQNKNIKEDRLRQYLRLKGYSDKLVDAAVMKLQQEAGNLSRGVYDANKIVYSRLKYGIPVSESPEKPPVTVELIDEVHPLNNDFAIAEEVTVVEQQEKRPDLVIYLNGIAVAVIELKRSSISVSEGIRQNLTNQKDSFIQGFFTTMQFCMAGNESEGLRYGTLLTGEKFYMEWKDDGFKEHEEERDPVDVRISETCVGIENKLLQQIYAMFDKERFIDLIMNFVVFDKGIKKVCRYNQYFGIKRTEMRLKNLRTELHNPNRDQEKPMGGILWHTQGSGKTLTMVWLAKWILTHWEELNPRVLIVTDRDELDEQIEKTFTGVDENIVRTKSGKDLIDRLNVYDDSLICSLVHKFGRRGGEATENDYDKYIEDLKASLPADFEAKGNIVVFVDECHRTQSGKLHTAMKTIMPNAIFVGFTGTPLLKKDKKISIEVFGTYIHAYKYNEGVADGVVLDLRYEYRDVPQDLSSQDRVDQWFEVKTRGLSSRAKAKLKEKWGTMQKVYSSRSRLEKVAWDIIQDFNMKPRLMDGNGNAILVADGIPTACKYYEIFQQMGFKKCAIISSYTPNKGELRTDTVSAEDDTETFLKYETYLRMLGLDPADLPNAGSVQAKVEEFEKEAKRKFVEEPANMKLLIVVDKLLTGFDAPPCTYLYIDKRMQDHGLFQAICRVNRLDDDTKDFGYIVDYKQLFGQLQTAMKDYTSGAFEGYDPEDVKGLVKDRHDAAVSYFEEVYDAVEELCEGVEEPRAEIQYIHYFCGVSGQSEESDEIYARLREKLYRLVSSLVRAFAEAKPYLADDISSGKLNDYDKKVTFYIELKKTIGTASGDFLDLKAYEPDMRKMIDNYITAADAEKIGDFDDLTLLDFVAKQGETLTGDGDTGHKEGAAEAIENNIRRKVIEKVTVNPRYYAKMSEILDKLIEERKQGVLDYAQMLEEYIKLAKNVDCPEDNEKYPESIRKSKALMAIYDNTGEDEKLAVKIYKAVKKQALSGFRDNQVVVRRIKKALFEILGDDSEVERIYKIIEKQEEF</sequence>
<evidence type="ECO:0000256" key="5">
    <source>
        <dbReference type="ARBA" id="ARBA00022741"/>
    </source>
</evidence>
<name>A0A0E2H8N7_9FIRM</name>
<protein>
    <recommendedName>
        <fullName evidence="11">Type I restriction enzyme endonuclease subunit</fullName>
        <shortName evidence="11">R protein</shortName>
        <ecNumber evidence="11">3.1.21.3</ecNumber>
    </recommendedName>
    <alternativeName>
        <fullName evidence="11">Type-1 restriction enzyme R protein</fullName>
    </alternativeName>
</protein>
<dbReference type="SUPFAM" id="SSF52540">
    <property type="entry name" value="P-loop containing nucleoside triphosphate hydrolases"/>
    <property type="match status" value="1"/>
</dbReference>
<dbReference type="GO" id="GO:0009307">
    <property type="term" value="P:DNA restriction-modification system"/>
    <property type="evidence" value="ECO:0007669"/>
    <property type="project" value="UniProtKB-KW"/>
</dbReference>
<dbReference type="EC" id="3.1.21.3" evidence="11"/>
<dbReference type="CDD" id="cd18800">
    <property type="entry name" value="SF2_C_EcoR124I-like"/>
    <property type="match status" value="1"/>
</dbReference>
<dbReference type="PATRIC" id="fig|999408.3.peg.3205"/>
<evidence type="ECO:0000256" key="9">
    <source>
        <dbReference type="ARBA" id="ARBA00022840"/>
    </source>
</evidence>
<dbReference type="InterPro" id="IPR021810">
    <property type="entry name" value="T1RH-like_C"/>
</dbReference>
<evidence type="ECO:0000256" key="7">
    <source>
        <dbReference type="ARBA" id="ARBA00022759"/>
    </source>
</evidence>
<dbReference type="PROSITE" id="PS51192">
    <property type="entry name" value="HELICASE_ATP_BIND_1"/>
    <property type="match status" value="1"/>
</dbReference>
<comment type="similarity">
    <text evidence="2 11">Belongs to the HsdR family.</text>
</comment>
<dbReference type="InterPro" id="IPR007409">
    <property type="entry name" value="Restrct_endonuc_type1_HsdR_N"/>
</dbReference>
<dbReference type="AlphaFoldDB" id="A0A0E2H8N7"/>
<dbReference type="Gene3D" id="3.90.1570.50">
    <property type="match status" value="1"/>
</dbReference>